<dbReference type="CDD" id="cd18012">
    <property type="entry name" value="DEXQc_arch_SWI2_SNF2"/>
    <property type="match status" value="1"/>
</dbReference>
<reference evidence="5" key="1">
    <citation type="journal article" date="2019" name="Int. J. Syst. Evol. Microbiol.">
        <title>The Global Catalogue of Microorganisms (GCM) 10K type strain sequencing project: providing services to taxonomists for standard genome sequencing and annotation.</title>
        <authorList>
            <consortium name="The Broad Institute Genomics Platform"/>
            <consortium name="The Broad Institute Genome Sequencing Center for Infectious Disease"/>
            <person name="Wu L."/>
            <person name="Ma J."/>
        </authorList>
    </citation>
    <scope>NUCLEOTIDE SEQUENCE [LARGE SCALE GENOMIC DNA]</scope>
    <source>
        <strain evidence="5">CGMCC 1.15197</strain>
    </source>
</reference>
<evidence type="ECO:0000313" key="4">
    <source>
        <dbReference type="EMBL" id="GGF03425.1"/>
    </source>
</evidence>
<dbReference type="Pfam" id="PF00271">
    <property type="entry name" value="Helicase_C"/>
    <property type="match status" value="1"/>
</dbReference>
<feature type="domain" description="Helicase ATP-binding" evidence="2">
    <location>
        <begin position="536"/>
        <end position="697"/>
    </location>
</feature>
<dbReference type="InterPro" id="IPR027417">
    <property type="entry name" value="P-loop_NTPase"/>
</dbReference>
<gene>
    <name evidence="4" type="ORF">GCM10011383_13040</name>
</gene>
<evidence type="ECO:0000313" key="5">
    <source>
        <dbReference type="Proteomes" id="UP000632273"/>
    </source>
</evidence>
<comment type="caution">
    <text evidence="4">The sequence shown here is derived from an EMBL/GenBank/DDBJ whole genome shotgun (WGS) entry which is preliminary data.</text>
</comment>
<dbReference type="Proteomes" id="UP000632273">
    <property type="component" value="Unassembled WGS sequence"/>
</dbReference>
<keyword evidence="5" id="KW-1185">Reference proteome</keyword>
<evidence type="ECO:0008006" key="6">
    <source>
        <dbReference type="Google" id="ProtNLM"/>
    </source>
</evidence>
<dbReference type="Pfam" id="PF00176">
    <property type="entry name" value="SNF2-rel_dom"/>
    <property type="match status" value="1"/>
</dbReference>
<dbReference type="SMART" id="SM00487">
    <property type="entry name" value="DEXDc"/>
    <property type="match status" value="1"/>
</dbReference>
<dbReference type="InterPro" id="IPR014001">
    <property type="entry name" value="Helicase_ATP-bd"/>
</dbReference>
<evidence type="ECO:0000259" key="2">
    <source>
        <dbReference type="PROSITE" id="PS51192"/>
    </source>
</evidence>
<dbReference type="EMBL" id="BMHT01000002">
    <property type="protein sequence ID" value="GGF03425.1"/>
    <property type="molecule type" value="Genomic_DNA"/>
</dbReference>
<dbReference type="PROSITE" id="PS51194">
    <property type="entry name" value="HELICASE_CTER"/>
    <property type="match status" value="1"/>
</dbReference>
<proteinExistence type="predicted"/>
<evidence type="ECO:0000259" key="3">
    <source>
        <dbReference type="PROSITE" id="PS51194"/>
    </source>
</evidence>
<dbReference type="SUPFAM" id="SSF52540">
    <property type="entry name" value="P-loop containing nucleoside triphosphate hydrolases"/>
    <property type="match status" value="2"/>
</dbReference>
<evidence type="ECO:0000256" key="1">
    <source>
        <dbReference type="ARBA" id="ARBA00022801"/>
    </source>
</evidence>
<feature type="domain" description="Helicase C-terminal" evidence="3">
    <location>
        <begin position="822"/>
        <end position="979"/>
    </location>
</feature>
<dbReference type="RefSeq" id="WP_188812292.1">
    <property type="nucleotide sequence ID" value="NZ_BMHT01000002.1"/>
</dbReference>
<sequence>MKVSTSQPFQIVYSLLEHEYLGYLFESYVVQRNSRGQLTLQHQTVSAKNAPEFANGLDEVDFELVALTDQIQQDAVIKEFWPKKTTPADFFLKIYDADKGDKGLQDAICRYVQERMSQILERLTGKYVFIMGKDGEPTWREIGLAAEPASVLFHFRRNEDSTHYFPTIQYQGQKLDFQFKNAVLVCVHPAWLLLDNLLYNFNKDVDGKKLQPFLNKKFIVIPRQVEDSYFQRFVAPLVESFDVHARGFDIRSERYIARPQLTFSDAPHAVIVAEEERRPTAGRPRTTEAVAPAVSDHIHFDLSFRYGDHTVPNNYDKRVSVKLEKTPESYVFHRLIRNFDQEQESIRELADRALEVRNGRAVMEKATAFRWLHSHAEDLARLGFTVKQGTTSGKDYFIGAVTVQVGITETNDWFDVHGTVYFGEFEVPFIKLRPYILNKRHEFRLPNGQIAIIPEEWFTQYLELFAFAEEQQQTLTLRKHHLALVSDLQNGNLATVTISRKLEKLRGFEAVEDKPLPASFRGELRPYQKAGYNWLHFVKDYHFGGCLADDMGLGKTVQTLALLLHRKESGEAGGAASLLAMPTSLVFNWMSEAFKFAPSLRLLIYTGTYRDKNVEQFAGYDVVLTSYGIVRLDAELLRSYHFDYVILDESQAIKNPSSTTSQAVRGLKSRHRLILTGTPVENSTMDLWSQMSFINPGLLGSQAFFRKEFLKPIEKSKDEARTRKLHALIKPFILRRHKAQVATELPSKIENMSYCSMTDEQAQCYEETKSYYRNKILKNIEEHGTAGTQFMLLQGLTKLRQIANHPRMADEGYEAESGKLREVIRMIKGVVSEKHKVLVFSQFVKHLDIVRDSLDERQIAYAYLDGNTRERHREVQRFQETDDLRVFLISLKAGGVGLNLTAADYVFILDPWWNPAVEAQAVDRAHRIGQQRTVFTYKFISKNTVEEKILALQNKKIQLVTDLITTDEAIIKSLTKEDIEELLG</sequence>
<name>A0ABQ1TUN4_9BACT</name>
<accession>A0ABQ1TUN4</accession>
<dbReference type="CDD" id="cd18793">
    <property type="entry name" value="SF2_C_SNF"/>
    <property type="match status" value="1"/>
</dbReference>
<dbReference type="InterPro" id="IPR001650">
    <property type="entry name" value="Helicase_C-like"/>
</dbReference>
<dbReference type="Gene3D" id="3.40.50.300">
    <property type="entry name" value="P-loop containing nucleotide triphosphate hydrolases"/>
    <property type="match status" value="1"/>
</dbReference>
<dbReference type="InterPro" id="IPR049730">
    <property type="entry name" value="SNF2/RAD54-like_C"/>
</dbReference>
<protein>
    <recommendedName>
        <fullName evidence="6">ATP-dependent helicase</fullName>
    </recommendedName>
</protein>
<dbReference type="Gene3D" id="3.40.50.10810">
    <property type="entry name" value="Tandem AAA-ATPase domain"/>
    <property type="match status" value="1"/>
</dbReference>
<dbReference type="InterPro" id="IPR000330">
    <property type="entry name" value="SNF2_N"/>
</dbReference>
<dbReference type="PROSITE" id="PS51192">
    <property type="entry name" value="HELICASE_ATP_BIND_1"/>
    <property type="match status" value="1"/>
</dbReference>
<dbReference type="SMART" id="SM00490">
    <property type="entry name" value="HELICc"/>
    <property type="match status" value="1"/>
</dbReference>
<dbReference type="PANTHER" id="PTHR10799">
    <property type="entry name" value="SNF2/RAD54 HELICASE FAMILY"/>
    <property type="match status" value="1"/>
</dbReference>
<organism evidence="4 5">
    <name type="scientific">Hymenobacter cavernae</name>
    <dbReference type="NCBI Taxonomy" id="2044852"/>
    <lineage>
        <taxon>Bacteria</taxon>
        <taxon>Pseudomonadati</taxon>
        <taxon>Bacteroidota</taxon>
        <taxon>Cytophagia</taxon>
        <taxon>Cytophagales</taxon>
        <taxon>Hymenobacteraceae</taxon>
        <taxon>Hymenobacter</taxon>
    </lineage>
</organism>
<keyword evidence="1" id="KW-0378">Hydrolase</keyword>
<dbReference type="InterPro" id="IPR038718">
    <property type="entry name" value="SNF2-like_sf"/>
</dbReference>